<dbReference type="AlphaFoldDB" id="A0A6A7BJL1"/>
<dbReference type="SUPFAM" id="SSF51621">
    <property type="entry name" value="Phosphoenolpyruvate/pyruvate domain"/>
    <property type="match status" value="1"/>
</dbReference>
<dbReference type="InterPro" id="IPR040442">
    <property type="entry name" value="Pyrv_kinase-like_dom_sf"/>
</dbReference>
<keyword evidence="2" id="KW-1185">Reference proteome</keyword>
<evidence type="ECO:0000313" key="1">
    <source>
        <dbReference type="EMBL" id="KAF2855696.1"/>
    </source>
</evidence>
<gene>
    <name evidence="1" type="ORF">T440DRAFT_504293</name>
</gene>
<dbReference type="Gene3D" id="3.20.20.60">
    <property type="entry name" value="Phosphoenolpyruvate-binding domains"/>
    <property type="match status" value="1"/>
</dbReference>
<reference evidence="1" key="1">
    <citation type="submission" date="2020-01" db="EMBL/GenBank/DDBJ databases">
        <authorList>
            <consortium name="DOE Joint Genome Institute"/>
            <person name="Haridas S."/>
            <person name="Albert R."/>
            <person name="Binder M."/>
            <person name="Bloem J."/>
            <person name="Labutti K."/>
            <person name="Salamov A."/>
            <person name="Andreopoulos B."/>
            <person name="Baker S.E."/>
            <person name="Barry K."/>
            <person name="Bills G."/>
            <person name="Bluhm B.H."/>
            <person name="Cannon C."/>
            <person name="Castanera R."/>
            <person name="Culley D.E."/>
            <person name="Daum C."/>
            <person name="Ezra D."/>
            <person name="Gonzalez J.B."/>
            <person name="Henrissat B."/>
            <person name="Kuo A."/>
            <person name="Liang C."/>
            <person name="Lipzen A."/>
            <person name="Lutzoni F."/>
            <person name="Magnuson J."/>
            <person name="Mondo S."/>
            <person name="Nolan M."/>
            <person name="Ohm R."/>
            <person name="Pangilinan J."/>
            <person name="Park H.-J."/>
            <person name="Ramirez L."/>
            <person name="Alfaro M."/>
            <person name="Sun H."/>
            <person name="Tritt A."/>
            <person name="Yoshinaga Y."/>
            <person name="Zwiers L.-H."/>
            <person name="Turgeon B.G."/>
            <person name="Goodwin S.B."/>
            <person name="Spatafora J.W."/>
            <person name="Crous P.W."/>
            <person name="Grigoriev I.V."/>
        </authorList>
    </citation>
    <scope>NUCLEOTIDE SEQUENCE</scope>
    <source>
        <strain evidence="1">IPT5</strain>
    </source>
</reference>
<protein>
    <submittedName>
        <fullName evidence="1">PEP phosphonomutase-like protein</fullName>
    </submittedName>
</protein>
<dbReference type="Pfam" id="PF13714">
    <property type="entry name" value="PEP_mutase"/>
    <property type="match status" value="1"/>
</dbReference>
<organism evidence="1 2">
    <name type="scientific">Plenodomus tracheiphilus IPT5</name>
    <dbReference type="NCBI Taxonomy" id="1408161"/>
    <lineage>
        <taxon>Eukaryota</taxon>
        <taxon>Fungi</taxon>
        <taxon>Dikarya</taxon>
        <taxon>Ascomycota</taxon>
        <taxon>Pezizomycotina</taxon>
        <taxon>Dothideomycetes</taxon>
        <taxon>Pleosporomycetidae</taxon>
        <taxon>Pleosporales</taxon>
        <taxon>Pleosporineae</taxon>
        <taxon>Leptosphaeriaceae</taxon>
        <taxon>Plenodomus</taxon>
    </lineage>
</organism>
<dbReference type="PANTHER" id="PTHR42905:SF16">
    <property type="entry name" value="CARBOXYPHOSPHONOENOLPYRUVATE PHOSPHONOMUTASE-LIKE PROTEIN (AFU_ORTHOLOGUE AFUA_5G07230)"/>
    <property type="match status" value="1"/>
</dbReference>
<dbReference type="EMBL" id="MU006290">
    <property type="protein sequence ID" value="KAF2855696.1"/>
    <property type="molecule type" value="Genomic_DNA"/>
</dbReference>
<dbReference type="GO" id="GO:0003824">
    <property type="term" value="F:catalytic activity"/>
    <property type="evidence" value="ECO:0007669"/>
    <property type="project" value="InterPro"/>
</dbReference>
<dbReference type="PANTHER" id="PTHR42905">
    <property type="entry name" value="PHOSPHOENOLPYRUVATE CARBOXYLASE"/>
    <property type="match status" value="1"/>
</dbReference>
<dbReference type="Proteomes" id="UP000799423">
    <property type="component" value="Unassembled WGS sequence"/>
</dbReference>
<sequence length="302" mass="32498">MSFRSIVQINTTSSVLVVFEVFRPNSHRGNQRKLPGEHRLSIAQNEAAKVFKALHKPGSPIVLTNVWDAISARAVGALPATKALATASAAIAAAAGIEDDDLTLDINLRAIAAIAKVAKEFNKPLTADFQDGFAEQLEDGVRQVIRMGVVGINLEDLGREKGGLYTVEEAQERVRRVMQVAREEGVPDFVVNARSDAYFAGNGLDDAIARGKAYLEAGASNVFIWGGPKREGWGREEVARACGELDGRLNVILVTMKPGGLSVKDLGKIGVSRISVGPGLMRRTVKAMEEEARAILEGEEVR</sequence>
<dbReference type="CDD" id="cd00377">
    <property type="entry name" value="ICL_PEPM"/>
    <property type="match status" value="1"/>
</dbReference>
<dbReference type="InterPro" id="IPR039556">
    <property type="entry name" value="ICL/PEPM"/>
</dbReference>
<name>A0A6A7BJL1_9PLEO</name>
<evidence type="ECO:0000313" key="2">
    <source>
        <dbReference type="Proteomes" id="UP000799423"/>
    </source>
</evidence>
<dbReference type="OrthoDB" id="429143at2759"/>
<dbReference type="InterPro" id="IPR015813">
    <property type="entry name" value="Pyrv/PenolPyrv_kinase-like_dom"/>
</dbReference>
<accession>A0A6A7BJL1</accession>
<proteinExistence type="predicted"/>